<gene>
    <name evidence="2" type="ORF">FIBSPDRAFT_263554</name>
</gene>
<accession>A0A165XC65</accession>
<protein>
    <submittedName>
        <fullName evidence="2">Uncharacterized protein</fullName>
    </submittedName>
</protein>
<sequence length="120" mass="12948">MTSTYTATMAQRSPPLALSTSTSPFTSENLARARARLEFQFCSRGVSVKHASYQGDSHQTDVINNFFVAAKAGGWAGAFYWNLGFSGSQPGVCGTDSTIKYTLYNCEGAERSGYDAFKSS</sequence>
<proteinExistence type="predicted"/>
<feature type="region of interest" description="Disordered" evidence="1">
    <location>
        <begin position="1"/>
        <end position="24"/>
    </location>
</feature>
<evidence type="ECO:0000256" key="1">
    <source>
        <dbReference type="SAM" id="MobiDB-lite"/>
    </source>
</evidence>
<evidence type="ECO:0000313" key="2">
    <source>
        <dbReference type="EMBL" id="KZP08403.1"/>
    </source>
</evidence>
<dbReference type="AlphaFoldDB" id="A0A165XC65"/>
<name>A0A165XC65_9AGAM</name>
<evidence type="ECO:0000313" key="3">
    <source>
        <dbReference type="Proteomes" id="UP000076532"/>
    </source>
</evidence>
<reference evidence="2 3" key="1">
    <citation type="journal article" date="2016" name="Mol. Biol. Evol.">
        <title>Comparative Genomics of Early-Diverging Mushroom-Forming Fungi Provides Insights into the Origins of Lignocellulose Decay Capabilities.</title>
        <authorList>
            <person name="Nagy L.G."/>
            <person name="Riley R."/>
            <person name="Tritt A."/>
            <person name="Adam C."/>
            <person name="Daum C."/>
            <person name="Floudas D."/>
            <person name="Sun H."/>
            <person name="Yadav J.S."/>
            <person name="Pangilinan J."/>
            <person name="Larsson K.H."/>
            <person name="Matsuura K."/>
            <person name="Barry K."/>
            <person name="Labutti K."/>
            <person name="Kuo R."/>
            <person name="Ohm R.A."/>
            <person name="Bhattacharya S.S."/>
            <person name="Shirouzu T."/>
            <person name="Yoshinaga Y."/>
            <person name="Martin F.M."/>
            <person name="Grigoriev I.V."/>
            <person name="Hibbett D.S."/>
        </authorList>
    </citation>
    <scope>NUCLEOTIDE SEQUENCE [LARGE SCALE GENOMIC DNA]</scope>
    <source>
        <strain evidence="2 3">CBS 109695</strain>
    </source>
</reference>
<dbReference type="Proteomes" id="UP000076532">
    <property type="component" value="Unassembled WGS sequence"/>
</dbReference>
<dbReference type="EMBL" id="KV417722">
    <property type="protein sequence ID" value="KZP08403.1"/>
    <property type="molecule type" value="Genomic_DNA"/>
</dbReference>
<feature type="compositionally biased region" description="Polar residues" evidence="1">
    <location>
        <begin position="1"/>
        <end position="11"/>
    </location>
</feature>
<organism evidence="2 3">
    <name type="scientific">Athelia psychrophila</name>
    <dbReference type="NCBI Taxonomy" id="1759441"/>
    <lineage>
        <taxon>Eukaryota</taxon>
        <taxon>Fungi</taxon>
        <taxon>Dikarya</taxon>
        <taxon>Basidiomycota</taxon>
        <taxon>Agaricomycotina</taxon>
        <taxon>Agaricomycetes</taxon>
        <taxon>Agaricomycetidae</taxon>
        <taxon>Atheliales</taxon>
        <taxon>Atheliaceae</taxon>
        <taxon>Athelia</taxon>
    </lineage>
</organism>
<dbReference type="OrthoDB" id="2831758at2759"/>
<feature type="compositionally biased region" description="Low complexity" evidence="1">
    <location>
        <begin position="13"/>
        <end position="24"/>
    </location>
</feature>
<keyword evidence="3" id="KW-1185">Reference proteome</keyword>